<sequence length="95" mass="10704">MPTKPQRHARHDGPWEVQNFQLPTIAVFFSLFQCCRANKPFHYAVYPLDFVTAKLTNLRFQSFASVTAHQCPAEPPYTPAQRILPASSGACLRNG</sequence>
<dbReference type="EMBL" id="VSRR010014772">
    <property type="protein sequence ID" value="MPC57422.1"/>
    <property type="molecule type" value="Genomic_DNA"/>
</dbReference>
<keyword evidence="2" id="KW-1185">Reference proteome</keyword>
<dbReference type="AlphaFoldDB" id="A0A5B7GEM6"/>
<comment type="caution">
    <text evidence="1">The sequence shown here is derived from an EMBL/GenBank/DDBJ whole genome shotgun (WGS) entry which is preliminary data.</text>
</comment>
<protein>
    <submittedName>
        <fullName evidence="1">Uncharacterized protein</fullName>
    </submittedName>
</protein>
<evidence type="ECO:0000313" key="1">
    <source>
        <dbReference type="EMBL" id="MPC57422.1"/>
    </source>
</evidence>
<proteinExistence type="predicted"/>
<reference evidence="1 2" key="1">
    <citation type="submission" date="2019-05" db="EMBL/GenBank/DDBJ databases">
        <title>Another draft genome of Portunus trituberculatus and its Hox gene families provides insights of decapod evolution.</title>
        <authorList>
            <person name="Jeong J.-H."/>
            <person name="Song I."/>
            <person name="Kim S."/>
            <person name="Choi T."/>
            <person name="Kim D."/>
            <person name="Ryu S."/>
            <person name="Kim W."/>
        </authorList>
    </citation>
    <scope>NUCLEOTIDE SEQUENCE [LARGE SCALE GENOMIC DNA]</scope>
    <source>
        <tissue evidence="1">Muscle</tissue>
    </source>
</reference>
<gene>
    <name evidence="1" type="ORF">E2C01_051402</name>
</gene>
<evidence type="ECO:0000313" key="2">
    <source>
        <dbReference type="Proteomes" id="UP000324222"/>
    </source>
</evidence>
<organism evidence="1 2">
    <name type="scientific">Portunus trituberculatus</name>
    <name type="common">Swimming crab</name>
    <name type="synonym">Neptunus trituberculatus</name>
    <dbReference type="NCBI Taxonomy" id="210409"/>
    <lineage>
        <taxon>Eukaryota</taxon>
        <taxon>Metazoa</taxon>
        <taxon>Ecdysozoa</taxon>
        <taxon>Arthropoda</taxon>
        <taxon>Crustacea</taxon>
        <taxon>Multicrustacea</taxon>
        <taxon>Malacostraca</taxon>
        <taxon>Eumalacostraca</taxon>
        <taxon>Eucarida</taxon>
        <taxon>Decapoda</taxon>
        <taxon>Pleocyemata</taxon>
        <taxon>Brachyura</taxon>
        <taxon>Eubrachyura</taxon>
        <taxon>Portunoidea</taxon>
        <taxon>Portunidae</taxon>
        <taxon>Portuninae</taxon>
        <taxon>Portunus</taxon>
    </lineage>
</organism>
<name>A0A5B7GEM6_PORTR</name>
<accession>A0A5B7GEM6</accession>
<dbReference type="Proteomes" id="UP000324222">
    <property type="component" value="Unassembled WGS sequence"/>
</dbReference>